<dbReference type="Pfam" id="PF15054">
    <property type="entry name" value="DUF4535"/>
    <property type="match status" value="1"/>
</dbReference>
<dbReference type="PaxDb" id="4565-Traes_5BS_6BBFCF0D0.1"/>
<dbReference type="Gramene" id="TraesMAC5D03G03028130.1">
    <property type="protein sequence ID" value="TraesMAC5D03G03028130.1.CDS1"/>
    <property type="gene ID" value="TraesMAC5D03G03028130"/>
</dbReference>
<protein>
    <submittedName>
        <fullName evidence="1">Uncharacterized protein</fullName>
    </submittedName>
</protein>
<reference evidence="1" key="1">
    <citation type="submission" date="2018-08" db="EMBL/GenBank/DDBJ databases">
        <authorList>
            <person name="Rossello M."/>
        </authorList>
    </citation>
    <scope>NUCLEOTIDE SEQUENCE [LARGE SCALE GENOMIC DNA]</scope>
    <source>
        <strain evidence="1">cv. Chinese Spring</strain>
    </source>
</reference>
<name>A0A3B6LFZ3_WHEAT</name>
<keyword evidence="2" id="KW-1185">Reference proteome</keyword>
<proteinExistence type="predicted"/>
<dbReference type="Gramene" id="TraesCS5B03G0098300.1">
    <property type="protein sequence ID" value="TraesCS5B03G0098300.1.CDS1"/>
    <property type="gene ID" value="TraesCS5B03G0098300"/>
</dbReference>
<dbReference type="OMA" id="HVEENYR"/>
<evidence type="ECO:0000313" key="2">
    <source>
        <dbReference type="Proteomes" id="UP000019116"/>
    </source>
</evidence>
<dbReference type="Gramene" id="TraesJAG5D03G03029250.1">
    <property type="protein sequence ID" value="TraesJAG5D03G03029250.1.CDS1"/>
    <property type="gene ID" value="TraesJAG5D03G03029250"/>
</dbReference>
<dbReference type="Gramene" id="TraesROB_scaffold_042009_01G000300.1">
    <property type="protein sequence ID" value="TraesROB_scaffold_042009_01G000300.1"/>
    <property type="gene ID" value="TraesROB_scaffold_042009_01G000300"/>
</dbReference>
<reference evidence="1" key="2">
    <citation type="submission" date="2018-10" db="UniProtKB">
        <authorList>
            <consortium name="EnsemblPlants"/>
        </authorList>
    </citation>
    <scope>IDENTIFICATION</scope>
</reference>
<dbReference type="Gramene" id="TraesSYM5D03G02968670.1">
    <property type="protein sequence ID" value="TraesSYM5D03G02968670.1.CDS1"/>
    <property type="gene ID" value="TraesSYM5D03G02968670"/>
</dbReference>
<dbReference type="Gramene" id="TraesCAD_scaffold_020414_01G000200.1">
    <property type="protein sequence ID" value="TraesCAD_scaffold_020414_01G000200.1"/>
    <property type="gene ID" value="TraesCAD_scaffold_020414_01G000200"/>
</dbReference>
<dbReference type="Gramene" id="TraesCAD_scaffold_094918_01G000200.1">
    <property type="protein sequence ID" value="TraesCAD_scaffold_094918_01G000200.1"/>
    <property type="gene ID" value="TraesCAD_scaffold_094918_01G000200"/>
</dbReference>
<dbReference type="PANTHER" id="PTHR33528">
    <property type="entry name" value="OS07G0239500 PROTEIN"/>
    <property type="match status" value="1"/>
</dbReference>
<organism evidence="1">
    <name type="scientific">Triticum aestivum</name>
    <name type="common">Wheat</name>
    <dbReference type="NCBI Taxonomy" id="4565"/>
    <lineage>
        <taxon>Eukaryota</taxon>
        <taxon>Viridiplantae</taxon>
        <taxon>Streptophyta</taxon>
        <taxon>Embryophyta</taxon>
        <taxon>Tracheophyta</taxon>
        <taxon>Spermatophyta</taxon>
        <taxon>Magnoliopsida</taxon>
        <taxon>Liliopsida</taxon>
        <taxon>Poales</taxon>
        <taxon>Poaceae</taxon>
        <taxon>BOP clade</taxon>
        <taxon>Pooideae</taxon>
        <taxon>Triticodae</taxon>
        <taxon>Triticeae</taxon>
        <taxon>Triticinae</taxon>
        <taxon>Triticum</taxon>
    </lineage>
</organism>
<dbReference type="Gramene" id="TraesSYM5B03G02834070.1">
    <property type="protein sequence ID" value="TraesSYM5B03G02834070.1.CDS1"/>
    <property type="gene ID" value="TraesSYM5B03G02834070"/>
</dbReference>
<evidence type="ECO:0000313" key="1">
    <source>
        <dbReference type="EnsemblPlants" id="TraesCS5B02G037700.1.cds1"/>
    </source>
</evidence>
<accession>A0A3B6LFZ3</accession>
<dbReference type="Gramene" id="TraesLDM5D03G03034290.1">
    <property type="protein sequence ID" value="TraesLDM5D03G03034290.1.CDS1"/>
    <property type="gene ID" value="TraesLDM5D03G03034290"/>
</dbReference>
<dbReference type="Gramene" id="TraesCS5B02G037700.1">
    <property type="protein sequence ID" value="TraesCS5B02G037700.1.cds1"/>
    <property type="gene ID" value="TraesCS5B02G037700"/>
</dbReference>
<dbReference type="AlphaFoldDB" id="A0A3B6LFZ3"/>
<dbReference type="InterPro" id="IPR027854">
    <property type="entry name" value="STMP1"/>
</dbReference>
<dbReference type="Gramene" id="TraesSTA5D03G03020800.2">
    <property type="protein sequence ID" value="TraesSTA5D03G03020800.2.CDS1"/>
    <property type="gene ID" value="TraesSTA5D03G03020800"/>
</dbReference>
<dbReference type="Gramene" id="TraesCLE_scaffold_008583_01G000200.1">
    <property type="protein sequence ID" value="TraesCLE_scaffold_008583_01G000200.1"/>
    <property type="gene ID" value="TraesCLE_scaffold_008583_01G000200"/>
</dbReference>
<dbReference type="Proteomes" id="UP000019116">
    <property type="component" value="Chromosome 5B"/>
</dbReference>
<dbReference type="SMR" id="A0A3B6LFZ3"/>
<dbReference type="EnsemblPlants" id="TraesCS5B02G037700.1">
    <property type="protein sequence ID" value="TraesCS5B02G037700.1.cds1"/>
    <property type="gene ID" value="TraesCS5B02G037700"/>
</dbReference>
<dbReference type="Gramene" id="TraesLAC5B03G02759810.1">
    <property type="protein sequence ID" value="TraesLAC5B03G02759810.1.CDS1"/>
    <property type="gene ID" value="TraesLAC5B03G02759810"/>
</dbReference>
<dbReference type="Gramene" id="TraesROB_scaffold_033465_01G000200.1">
    <property type="protein sequence ID" value="TraesROB_scaffold_033465_01G000200.1"/>
    <property type="gene ID" value="TraesROB_scaffold_033465_01G000200"/>
</dbReference>
<dbReference type="Gramene" id="TraesWEE_scaffold_052672_01G000100.1">
    <property type="protein sequence ID" value="TraesWEE_scaffold_052672_01G000100.1"/>
    <property type="gene ID" value="TraesWEE_scaffold_052672_01G000100"/>
</dbReference>
<dbReference type="OrthoDB" id="2012160at2759"/>
<sequence>MVFGGGFKFLVGVGCGVYVAQNYNVPNVKKLFNTYVFLAKHVEETYRKPPKKDDD</sequence>
<dbReference type="Gramene" id="TraesLAC5D03G02985410.1">
    <property type="protein sequence ID" value="TraesLAC5D03G02985410.1.CDS1"/>
    <property type="gene ID" value="TraesLAC5D03G02985410"/>
</dbReference>
<dbReference type="PANTHER" id="PTHR33528:SF14">
    <property type="entry name" value="SOLUTE CARRIER FAMILY 35 MEMBER A4"/>
    <property type="match status" value="1"/>
</dbReference>
<dbReference type="Gramene" id="TraesSTA5D03G03020800.1">
    <property type="protein sequence ID" value="TraesSTA5D03G03020800.1.CDS1"/>
    <property type="gene ID" value="TraesSTA5D03G03020800"/>
</dbReference>
<dbReference type="Gramene" id="TraesWEE_scaffold_041607_01G000100.1">
    <property type="protein sequence ID" value="TraesWEE_scaffold_041607_01G000100.1"/>
    <property type="gene ID" value="TraesWEE_scaffold_041607_01G000100"/>
</dbReference>
<dbReference type="Gramene" id="TraesARI5D03G02981620.1">
    <property type="protein sequence ID" value="TraesARI5D03G02981620.1.CDS1"/>
    <property type="gene ID" value="TraesARI5D03G02981620"/>
</dbReference>